<dbReference type="Pfam" id="PF04755">
    <property type="entry name" value="PAP_fibrillin"/>
    <property type="match status" value="1"/>
</dbReference>
<evidence type="ECO:0000313" key="6">
    <source>
        <dbReference type="Proteomes" id="UP001604336"/>
    </source>
</evidence>
<protein>
    <submittedName>
        <fullName evidence="5">Plastid-lipid-associated protein 8</fullName>
    </submittedName>
</protein>
<evidence type="ECO:0000313" key="5">
    <source>
        <dbReference type="EMBL" id="KAL2455626.1"/>
    </source>
</evidence>
<evidence type="ECO:0000256" key="3">
    <source>
        <dbReference type="ARBA" id="ARBA00022946"/>
    </source>
</evidence>
<evidence type="ECO:0000256" key="2">
    <source>
        <dbReference type="ARBA" id="ARBA00022640"/>
    </source>
</evidence>
<accession>A0ABD1NVJ2</accession>
<reference evidence="6" key="1">
    <citation type="submission" date="2024-07" db="EMBL/GenBank/DDBJ databases">
        <title>Two chromosome-level genome assemblies of Korean endemic species Abeliophyllum distichum and Forsythia ovata (Oleaceae).</title>
        <authorList>
            <person name="Jang H."/>
        </authorList>
    </citation>
    <scope>NUCLEOTIDE SEQUENCE [LARGE SCALE GENOMIC DNA]</scope>
</reference>
<gene>
    <name evidence="5" type="ORF">Adt_47188</name>
</gene>
<sequence>MATAASASTALIRVPQLLSSTPTCRNFPLHRPSSIKTRVSGIYASVSAATPLPTRPDHLVASIVSKVIQTDRGVLLTRDEHQKVAEVATELQRFCVDEPVKCPLIFGEWDVLYCSNPTSPGGGYRSSLGRLFFKTNEMIQVVEAPDTVRNRVSFSLLGLLEGEVSLKGKLTALDEKWIQVVFEPPELKVGGLEFTYGGESEVKLEITYIDETIRLGKVSPAPKLGSRGWFWVFVDFIRTIIGFMSQLDTAHVGPWKFLLYRA</sequence>
<dbReference type="GO" id="GO:0009536">
    <property type="term" value="C:plastid"/>
    <property type="evidence" value="ECO:0007669"/>
    <property type="project" value="UniProtKB-SubCell"/>
</dbReference>
<dbReference type="InterPro" id="IPR006843">
    <property type="entry name" value="PAP/fibrillin_dom"/>
</dbReference>
<dbReference type="EMBL" id="JBFOLK010000171">
    <property type="protein sequence ID" value="KAL2455626.1"/>
    <property type="molecule type" value="Genomic_DNA"/>
</dbReference>
<keyword evidence="6" id="KW-1185">Reference proteome</keyword>
<evidence type="ECO:0000259" key="4">
    <source>
        <dbReference type="Pfam" id="PF04755"/>
    </source>
</evidence>
<dbReference type="Proteomes" id="UP001604336">
    <property type="component" value="Unassembled WGS sequence"/>
</dbReference>
<evidence type="ECO:0000256" key="1">
    <source>
        <dbReference type="ARBA" id="ARBA00004474"/>
    </source>
</evidence>
<dbReference type="PANTHER" id="PTHR31906">
    <property type="entry name" value="PLASTID-LIPID-ASSOCIATED PROTEIN 4, CHLOROPLASTIC-RELATED"/>
    <property type="match status" value="1"/>
</dbReference>
<comment type="subcellular location">
    <subcellularLocation>
        <location evidence="1">Plastid</location>
    </subcellularLocation>
</comment>
<name>A0ABD1NVJ2_9LAMI</name>
<comment type="caution">
    <text evidence="5">The sequence shown here is derived from an EMBL/GenBank/DDBJ whole genome shotgun (WGS) entry which is preliminary data.</text>
</comment>
<organism evidence="5 6">
    <name type="scientific">Abeliophyllum distichum</name>
    <dbReference type="NCBI Taxonomy" id="126358"/>
    <lineage>
        <taxon>Eukaryota</taxon>
        <taxon>Viridiplantae</taxon>
        <taxon>Streptophyta</taxon>
        <taxon>Embryophyta</taxon>
        <taxon>Tracheophyta</taxon>
        <taxon>Spermatophyta</taxon>
        <taxon>Magnoliopsida</taxon>
        <taxon>eudicotyledons</taxon>
        <taxon>Gunneridae</taxon>
        <taxon>Pentapetalae</taxon>
        <taxon>asterids</taxon>
        <taxon>lamiids</taxon>
        <taxon>Lamiales</taxon>
        <taxon>Oleaceae</taxon>
        <taxon>Forsythieae</taxon>
        <taxon>Abeliophyllum</taxon>
    </lineage>
</organism>
<feature type="domain" description="Plastid lipid-associated protein/fibrillin conserved" evidence="4">
    <location>
        <begin position="61"/>
        <end position="189"/>
    </location>
</feature>
<keyword evidence="3" id="KW-0809">Transit peptide</keyword>
<dbReference type="InterPro" id="IPR039633">
    <property type="entry name" value="PAP"/>
</dbReference>
<dbReference type="AlphaFoldDB" id="A0ABD1NVJ2"/>
<keyword evidence="2" id="KW-0934">Plastid</keyword>
<proteinExistence type="predicted"/>